<comment type="caution">
    <text evidence="1">The sequence shown here is derived from an EMBL/GenBank/DDBJ whole genome shotgun (WGS) entry which is preliminary data.</text>
</comment>
<dbReference type="AlphaFoldDB" id="A0A5C6B5Z1"/>
<accession>A0A5C6B5Z1</accession>
<sequence>MEALPRENLRSASSGLDFGVSRFGVSHGCVTKTVANAKTAHLTNPRSKTGRCSSLEIVSRSAGRSLLIIGFPGRSLGTSGGDQREVSKRLTQIAFIVQPGGLVSA</sequence>
<dbReference type="EMBL" id="SJPN01000002">
    <property type="protein sequence ID" value="TWU05924.1"/>
    <property type="molecule type" value="Genomic_DNA"/>
</dbReference>
<proteinExistence type="predicted"/>
<organism evidence="1 2">
    <name type="scientific">Stieleria varia</name>
    <dbReference type="NCBI Taxonomy" id="2528005"/>
    <lineage>
        <taxon>Bacteria</taxon>
        <taxon>Pseudomonadati</taxon>
        <taxon>Planctomycetota</taxon>
        <taxon>Planctomycetia</taxon>
        <taxon>Pirellulales</taxon>
        <taxon>Pirellulaceae</taxon>
        <taxon>Stieleria</taxon>
    </lineage>
</organism>
<keyword evidence="2" id="KW-1185">Reference proteome</keyword>
<name>A0A5C6B5Z1_9BACT</name>
<dbReference type="Proteomes" id="UP000320176">
    <property type="component" value="Unassembled WGS sequence"/>
</dbReference>
<reference evidence="1 2" key="1">
    <citation type="submission" date="2019-02" db="EMBL/GenBank/DDBJ databases">
        <title>Deep-cultivation of Planctomycetes and their phenomic and genomic characterization uncovers novel biology.</title>
        <authorList>
            <person name="Wiegand S."/>
            <person name="Jogler M."/>
            <person name="Boedeker C."/>
            <person name="Pinto D."/>
            <person name="Vollmers J."/>
            <person name="Rivas-Marin E."/>
            <person name="Kohn T."/>
            <person name="Peeters S.H."/>
            <person name="Heuer A."/>
            <person name="Rast P."/>
            <person name="Oberbeckmann S."/>
            <person name="Bunk B."/>
            <person name="Jeske O."/>
            <person name="Meyerdierks A."/>
            <person name="Storesund J.E."/>
            <person name="Kallscheuer N."/>
            <person name="Luecker S."/>
            <person name="Lage O.M."/>
            <person name="Pohl T."/>
            <person name="Merkel B.J."/>
            <person name="Hornburger P."/>
            <person name="Mueller R.-W."/>
            <person name="Bruemmer F."/>
            <person name="Labrenz M."/>
            <person name="Spormann A.M."/>
            <person name="Op Den Camp H."/>
            <person name="Overmann J."/>
            <person name="Amann R."/>
            <person name="Jetten M.S.M."/>
            <person name="Mascher T."/>
            <person name="Medema M.H."/>
            <person name="Devos D.P."/>
            <person name="Kaster A.-K."/>
            <person name="Ovreas L."/>
            <person name="Rohde M."/>
            <person name="Galperin M.Y."/>
            <person name="Jogler C."/>
        </authorList>
    </citation>
    <scope>NUCLEOTIDE SEQUENCE [LARGE SCALE GENOMIC DNA]</scope>
    <source>
        <strain evidence="1 2">Pla52n</strain>
    </source>
</reference>
<evidence type="ECO:0000313" key="1">
    <source>
        <dbReference type="EMBL" id="TWU05924.1"/>
    </source>
</evidence>
<gene>
    <name evidence="1" type="ORF">Pla52n_16400</name>
</gene>
<evidence type="ECO:0000313" key="2">
    <source>
        <dbReference type="Proteomes" id="UP000320176"/>
    </source>
</evidence>
<protein>
    <submittedName>
        <fullName evidence="1">Uncharacterized protein</fullName>
    </submittedName>
</protein>